<keyword evidence="4 8" id="KW-0479">Metal-binding</keyword>
<accession>A0A0P7YK58</accession>
<feature type="signal peptide" evidence="9">
    <location>
        <begin position="1"/>
        <end position="21"/>
    </location>
</feature>
<comment type="subunit">
    <text evidence="8">Homodimer.</text>
</comment>
<dbReference type="AlphaFoldDB" id="A0A0P7YK58"/>
<evidence type="ECO:0000256" key="7">
    <source>
        <dbReference type="ARBA" id="ARBA00023014"/>
    </source>
</evidence>
<evidence type="ECO:0000256" key="4">
    <source>
        <dbReference type="ARBA" id="ARBA00022723"/>
    </source>
</evidence>
<keyword evidence="5 8" id="KW-0249">Electron transport</keyword>
<dbReference type="InterPro" id="IPR000170">
    <property type="entry name" value="High_potential_FeS_prot"/>
</dbReference>
<dbReference type="GO" id="GO:0009055">
    <property type="term" value="F:electron transfer activity"/>
    <property type="evidence" value="ECO:0007669"/>
    <property type="project" value="InterPro"/>
</dbReference>
<feature type="domain" description="High potential iron-sulfur proteins family profile" evidence="10">
    <location>
        <begin position="31"/>
        <end position="107"/>
    </location>
</feature>
<protein>
    <recommendedName>
        <fullName evidence="8">High-potential iron-sulfur protein</fullName>
        <shortName evidence="8">HiPIP</shortName>
    </recommendedName>
</protein>
<dbReference type="Gene3D" id="4.10.490.10">
    <property type="entry name" value="High potential iron-sulphur protein"/>
    <property type="match status" value="1"/>
</dbReference>
<dbReference type="STRING" id="1305731.GCA_000934705_02729"/>
<keyword evidence="2 8" id="KW-0813">Transport</keyword>
<keyword evidence="3 8" id="KW-0004">4Fe-4S</keyword>
<evidence type="ECO:0000256" key="3">
    <source>
        <dbReference type="ARBA" id="ARBA00022485"/>
    </source>
</evidence>
<dbReference type="GO" id="GO:0019646">
    <property type="term" value="P:aerobic electron transport chain"/>
    <property type="evidence" value="ECO:0007669"/>
    <property type="project" value="InterPro"/>
</dbReference>
<dbReference type="Proteomes" id="UP000050416">
    <property type="component" value="Unassembled WGS sequence"/>
</dbReference>
<evidence type="ECO:0000256" key="5">
    <source>
        <dbReference type="ARBA" id="ARBA00022982"/>
    </source>
</evidence>
<comment type="similarity">
    <text evidence="8">Belongs to the high-potential iron-sulfur protein (HiPIP) family.</text>
</comment>
<dbReference type="EMBL" id="LJZQ01000001">
    <property type="protein sequence ID" value="KPQ30516.1"/>
    <property type="molecule type" value="Genomic_DNA"/>
</dbReference>
<dbReference type="GO" id="GO:0046872">
    <property type="term" value="F:metal ion binding"/>
    <property type="evidence" value="ECO:0007669"/>
    <property type="project" value="UniProtKB-KW"/>
</dbReference>
<dbReference type="SUPFAM" id="SSF57652">
    <property type="entry name" value="HIPIP (high potential iron protein)"/>
    <property type="match status" value="1"/>
</dbReference>
<dbReference type="OrthoDB" id="5298540at2"/>
<name>A0A0P7YK58_9GAMM</name>
<dbReference type="Pfam" id="PF01355">
    <property type="entry name" value="HIPIP"/>
    <property type="match status" value="1"/>
</dbReference>
<evidence type="ECO:0000313" key="12">
    <source>
        <dbReference type="Proteomes" id="UP000050416"/>
    </source>
</evidence>
<dbReference type="InterPro" id="IPR036369">
    <property type="entry name" value="HIPIP_sf"/>
</dbReference>
<dbReference type="GO" id="GO:0051539">
    <property type="term" value="F:4 iron, 4 sulfur cluster binding"/>
    <property type="evidence" value="ECO:0007669"/>
    <property type="project" value="UniProtKB-KW"/>
</dbReference>
<keyword evidence="9" id="KW-0732">Signal</keyword>
<organism evidence="11 12">
    <name type="scientific">Marinobacter excellens HL-55</name>
    <dbReference type="NCBI Taxonomy" id="1305731"/>
    <lineage>
        <taxon>Bacteria</taxon>
        <taxon>Pseudomonadati</taxon>
        <taxon>Pseudomonadota</taxon>
        <taxon>Gammaproteobacteria</taxon>
        <taxon>Pseudomonadales</taxon>
        <taxon>Marinobacteraceae</taxon>
        <taxon>Marinobacter</taxon>
    </lineage>
</organism>
<dbReference type="PROSITE" id="PS51318">
    <property type="entry name" value="TAT"/>
    <property type="match status" value="1"/>
</dbReference>
<comment type="caution">
    <text evidence="11">The sequence shown here is derived from an EMBL/GenBank/DDBJ whole genome shotgun (WGS) entry which is preliminary data.</text>
</comment>
<evidence type="ECO:0000313" key="11">
    <source>
        <dbReference type="EMBL" id="KPQ30516.1"/>
    </source>
</evidence>
<sequence>MSDFKKSRRVFLRTAALGVVAVPLARVATHVPAARAEKPKAEDGHALDYVNNGADSGHDKYQDGNKCSNCAFWAGEESGGWGGCRHPQFANVLVNAEGWCNTYVPGG</sequence>
<evidence type="ECO:0000256" key="9">
    <source>
        <dbReference type="SAM" id="SignalP"/>
    </source>
</evidence>
<dbReference type="PROSITE" id="PS51373">
    <property type="entry name" value="HIPIP"/>
    <property type="match status" value="1"/>
</dbReference>
<comment type="function">
    <text evidence="1 8">Specific class of high-redox-potential 4Fe-4S ferredoxins. Functions in anaerobic electron transport in most purple and in some other photosynthetic bacteria and in at least one genus (Paracoccus) of halophilic, denitrifying bacteria.</text>
</comment>
<keyword evidence="6 8" id="KW-0408">Iron</keyword>
<evidence type="ECO:0000256" key="8">
    <source>
        <dbReference type="RuleBase" id="RU000620"/>
    </source>
</evidence>
<dbReference type="InterPro" id="IPR006311">
    <property type="entry name" value="TAT_signal"/>
</dbReference>
<keyword evidence="7 8" id="KW-0411">Iron-sulfur</keyword>
<dbReference type="PATRIC" id="fig|1305731.5.peg.1408"/>
<gene>
    <name evidence="11" type="ORF">HLUCCX14_00175</name>
</gene>
<evidence type="ECO:0000256" key="6">
    <source>
        <dbReference type="ARBA" id="ARBA00023004"/>
    </source>
</evidence>
<evidence type="ECO:0000256" key="1">
    <source>
        <dbReference type="ARBA" id="ARBA00002137"/>
    </source>
</evidence>
<proteinExistence type="inferred from homology"/>
<evidence type="ECO:0000256" key="2">
    <source>
        <dbReference type="ARBA" id="ARBA00022448"/>
    </source>
</evidence>
<feature type="chain" id="PRO_5006146394" description="High-potential iron-sulfur protein" evidence="9">
    <location>
        <begin position="22"/>
        <end position="107"/>
    </location>
</feature>
<reference evidence="11 12" key="1">
    <citation type="submission" date="2015-09" db="EMBL/GenBank/DDBJ databases">
        <title>Identification and resolution of microdiversity through metagenomic sequencing of parallel consortia.</title>
        <authorList>
            <person name="Nelson W.C."/>
            <person name="Romine M.F."/>
            <person name="Lindemann S.R."/>
        </authorList>
    </citation>
    <scope>NUCLEOTIDE SEQUENCE [LARGE SCALE GENOMIC DNA]</scope>
    <source>
        <strain evidence="11">HL-55</strain>
    </source>
</reference>
<evidence type="ECO:0000259" key="10">
    <source>
        <dbReference type="PROSITE" id="PS51373"/>
    </source>
</evidence>